<name>A0A381WE24_9ZZZZ</name>
<reference evidence="1" key="1">
    <citation type="submission" date="2018-05" db="EMBL/GenBank/DDBJ databases">
        <authorList>
            <person name="Lanie J.A."/>
            <person name="Ng W.-L."/>
            <person name="Kazmierczak K.M."/>
            <person name="Andrzejewski T.M."/>
            <person name="Davidsen T.M."/>
            <person name="Wayne K.J."/>
            <person name="Tettelin H."/>
            <person name="Glass J.I."/>
            <person name="Rusch D."/>
            <person name="Podicherti R."/>
            <person name="Tsui H.-C.T."/>
            <person name="Winkler M.E."/>
        </authorList>
    </citation>
    <scope>NUCLEOTIDE SEQUENCE</scope>
</reference>
<evidence type="ECO:0000313" key="1">
    <source>
        <dbReference type="EMBL" id="SVA50769.1"/>
    </source>
</evidence>
<dbReference type="InterPro" id="IPR021809">
    <property type="entry name" value="DUF3386"/>
</dbReference>
<proteinExistence type="predicted"/>
<gene>
    <name evidence="1" type="ORF">METZ01_LOCUS103623</name>
</gene>
<dbReference type="EMBL" id="UINC01011512">
    <property type="protein sequence ID" value="SVA50769.1"/>
    <property type="molecule type" value="Genomic_DNA"/>
</dbReference>
<protein>
    <recommendedName>
        <fullName evidence="2">DUF3386 family protein</fullName>
    </recommendedName>
</protein>
<organism evidence="1">
    <name type="scientific">marine metagenome</name>
    <dbReference type="NCBI Taxonomy" id="408172"/>
    <lineage>
        <taxon>unclassified sequences</taxon>
        <taxon>metagenomes</taxon>
        <taxon>ecological metagenomes</taxon>
    </lineage>
</organism>
<dbReference type="AlphaFoldDB" id="A0A381WE24"/>
<accession>A0A381WE24</accession>
<evidence type="ECO:0008006" key="2">
    <source>
        <dbReference type="Google" id="ProtNLM"/>
    </source>
</evidence>
<sequence length="225" mass="25490">MATYTKEEDVATTQGDDPQARELLKEVFGNTARWSQEFNGFTADVTVNICGEEESGEITVKGPKEIEHSIQGGKHKEFLEENMASIAMHRGPRSFEESDGKYKLAFTDDGSHPQGRAVSMGGDGMKSFYRIKDGRIQQINRSTPRMSFTINVEESVKNVDDKFLTHKYTVYYFNPENGSIKDVESYTDDYIRVDSFDLPEYRRIINAESGAVKAGFMKLKNHKTL</sequence>
<dbReference type="Pfam" id="PF11866">
    <property type="entry name" value="DUF3386"/>
    <property type="match status" value="1"/>
</dbReference>